<keyword evidence="6" id="KW-0407">Ion channel</keyword>
<dbReference type="Pfam" id="PF02702">
    <property type="entry name" value="KdpD"/>
    <property type="match status" value="1"/>
</dbReference>
<feature type="domain" description="UspA" evidence="4">
    <location>
        <begin position="227"/>
        <end position="345"/>
    </location>
</feature>
<dbReference type="InterPro" id="IPR006016">
    <property type="entry name" value="UspA"/>
</dbReference>
<evidence type="ECO:0000259" key="4">
    <source>
        <dbReference type="Pfam" id="PF00582"/>
    </source>
</evidence>
<reference evidence="6 7" key="2">
    <citation type="journal article" date="2012" name="Stand. Genomic Sci.">
        <title>Complete genome sequence of the moderately thermophilic mineral-sulfide-oxidizing firmicute Sulfobacillus acidophilus type strain (NAL(T)).</title>
        <authorList>
            <person name="Anderson I."/>
            <person name="Chertkov O."/>
            <person name="Chen A."/>
            <person name="Saunders E."/>
            <person name="Lapidus A."/>
            <person name="Nolan M."/>
            <person name="Lucas S."/>
            <person name="Hammon N."/>
            <person name="Deshpande S."/>
            <person name="Cheng J.F."/>
            <person name="Han C."/>
            <person name="Tapia R."/>
            <person name="Goodwin L.A."/>
            <person name="Pitluck S."/>
            <person name="Liolios K."/>
            <person name="Pagani I."/>
            <person name="Ivanova N."/>
            <person name="Mikhailova N."/>
            <person name="Pati A."/>
            <person name="Palaniappan K."/>
            <person name="Land M."/>
            <person name="Pan C."/>
            <person name="Rohde M."/>
            <person name="Pukall R."/>
            <person name="Goker M."/>
            <person name="Detter J.C."/>
            <person name="Woyke T."/>
            <person name="Bristow J."/>
            <person name="Eisen J.A."/>
            <person name="Markowitz V."/>
            <person name="Hugenholtz P."/>
            <person name="Kyrpides N.C."/>
            <person name="Klenk H.P."/>
            <person name="Mavromatis K."/>
        </authorList>
    </citation>
    <scope>NUCLEOTIDE SEQUENCE [LARGE SCALE GENOMIC DNA]</scope>
    <source>
        <strain evidence="7">ATCC 700253 / DSM 10332 / NAL</strain>
    </source>
</reference>
<keyword evidence="1" id="KW-0808">Transferase</keyword>
<evidence type="ECO:0000313" key="7">
    <source>
        <dbReference type="Proteomes" id="UP000005439"/>
    </source>
</evidence>
<sequence length="360" mass="40761">MPNEGWGRLTIYVGAAPGVGKTYKMLQDANDWLARGVDVVAGFIETHGRRETADQIGRLEVLPRKRINYQGHTYEELDTDAVIRRRPAVVLIDELAHSNVPGSRHAKRYEDIEDILRAGIDVVTTVNIQHLESLQDKVEHITGVKVRERVPDRIMDLADEIKLIDVTPQTLQERLMNGQIYAPDKIEAALSHFFQPGKLSALRELALLEVADDVDQRLGSAEVVHPERILVCVNYRPHSEKLIRRGWRIADRLKAELYVLVVVTEPLSPDEQRDLERIRDLSRQFRATFILRSADQRNVGPVIVEVAESLRVSQIVIGQPQNARNGPLGWTSPNPIDYVLRHAEFMDLHVVSSTRESSAN</sequence>
<organism evidence="6 7">
    <name type="scientific">Sulfobacillus acidophilus (strain ATCC 700253 / DSM 10332 / NAL)</name>
    <dbReference type="NCBI Taxonomy" id="679936"/>
    <lineage>
        <taxon>Bacteria</taxon>
        <taxon>Bacillati</taxon>
        <taxon>Bacillota</taxon>
        <taxon>Clostridia</taxon>
        <taxon>Eubacteriales</taxon>
        <taxon>Clostridiales Family XVII. Incertae Sedis</taxon>
        <taxon>Sulfobacillus</taxon>
    </lineage>
</organism>
<dbReference type="Pfam" id="PF00582">
    <property type="entry name" value="Usp"/>
    <property type="match status" value="1"/>
</dbReference>
<dbReference type="GO" id="GO:0034220">
    <property type="term" value="P:monoatomic ion transmembrane transport"/>
    <property type="evidence" value="ECO:0007669"/>
    <property type="project" value="UniProtKB-KW"/>
</dbReference>
<feature type="domain" description="Signal transduction histidine kinase osmosensitive K+ channel sensor N-terminal" evidence="5">
    <location>
        <begin position="7"/>
        <end position="214"/>
    </location>
</feature>
<accession>G8TYY9</accession>
<reference evidence="7" key="1">
    <citation type="submission" date="2011-12" db="EMBL/GenBank/DDBJ databases">
        <title>The complete genome of chromosome of Sulfobacillus acidophilus DSM 10332.</title>
        <authorList>
            <person name="Lucas S."/>
            <person name="Han J."/>
            <person name="Lapidus A."/>
            <person name="Bruce D."/>
            <person name="Goodwin L."/>
            <person name="Pitluck S."/>
            <person name="Peters L."/>
            <person name="Kyrpides N."/>
            <person name="Mavromatis K."/>
            <person name="Ivanova N."/>
            <person name="Mikhailova N."/>
            <person name="Chertkov O."/>
            <person name="Saunders E."/>
            <person name="Detter J.C."/>
            <person name="Tapia R."/>
            <person name="Han C."/>
            <person name="Land M."/>
            <person name="Hauser L."/>
            <person name="Markowitz V."/>
            <person name="Cheng J.-F."/>
            <person name="Hugenholtz P."/>
            <person name="Woyke T."/>
            <person name="Wu D."/>
            <person name="Pukall R."/>
            <person name="Gehrich-Schroeter G."/>
            <person name="Schneider S."/>
            <person name="Klenk H.-P."/>
            <person name="Eisen J.A."/>
        </authorList>
    </citation>
    <scope>NUCLEOTIDE SEQUENCE [LARGE SCALE GENOMIC DNA]</scope>
    <source>
        <strain evidence="7">ATCC 700253 / DSM 10332 / NAL</strain>
    </source>
</reference>
<dbReference type="GO" id="GO:0000155">
    <property type="term" value="F:phosphorelay sensor kinase activity"/>
    <property type="evidence" value="ECO:0007669"/>
    <property type="project" value="InterPro"/>
</dbReference>
<dbReference type="InterPro" id="IPR003852">
    <property type="entry name" value="Sig_transdc_His_kinase_KdpD_N"/>
</dbReference>
<dbReference type="GO" id="GO:0005737">
    <property type="term" value="C:cytoplasm"/>
    <property type="evidence" value="ECO:0007669"/>
    <property type="project" value="UniProtKB-ARBA"/>
</dbReference>
<evidence type="ECO:0000256" key="2">
    <source>
        <dbReference type="ARBA" id="ARBA00022777"/>
    </source>
</evidence>
<evidence type="ECO:0000313" key="6">
    <source>
        <dbReference type="EMBL" id="AEW05168.1"/>
    </source>
</evidence>
<dbReference type="PANTHER" id="PTHR45569">
    <property type="entry name" value="SENSOR PROTEIN KDPD"/>
    <property type="match status" value="1"/>
</dbReference>
<dbReference type="STRING" id="679936.Sulac_1672"/>
<dbReference type="HOGENOM" id="CLU_000445_113_4_9"/>
<evidence type="ECO:0000256" key="1">
    <source>
        <dbReference type="ARBA" id="ARBA00022679"/>
    </source>
</evidence>
<dbReference type="InterPro" id="IPR052023">
    <property type="entry name" value="Histidine_kinase_KdpD"/>
</dbReference>
<dbReference type="InterPro" id="IPR014729">
    <property type="entry name" value="Rossmann-like_a/b/a_fold"/>
</dbReference>
<dbReference type="Proteomes" id="UP000005439">
    <property type="component" value="Chromosome"/>
</dbReference>
<dbReference type="InterPro" id="IPR027417">
    <property type="entry name" value="P-loop_NTPase"/>
</dbReference>
<dbReference type="PANTHER" id="PTHR45569:SF1">
    <property type="entry name" value="SENSOR PROTEIN KDPD"/>
    <property type="match status" value="1"/>
</dbReference>
<dbReference type="Gene3D" id="3.40.50.620">
    <property type="entry name" value="HUPs"/>
    <property type="match status" value="1"/>
</dbReference>
<dbReference type="AlphaFoldDB" id="G8TYY9"/>
<dbReference type="SUPFAM" id="SSF52402">
    <property type="entry name" value="Adenine nucleotide alpha hydrolases-like"/>
    <property type="match status" value="1"/>
</dbReference>
<keyword evidence="6" id="KW-0406">Ion transport</keyword>
<name>G8TYY9_SULAD</name>
<dbReference type="PATRIC" id="fig|679936.5.peg.1741"/>
<keyword evidence="6" id="KW-0813">Transport</keyword>
<dbReference type="SUPFAM" id="SSF52540">
    <property type="entry name" value="P-loop containing nucleoside triphosphate hydrolases"/>
    <property type="match status" value="1"/>
</dbReference>
<keyword evidence="2 6" id="KW-0418">Kinase</keyword>
<keyword evidence="3" id="KW-0902">Two-component regulatory system</keyword>
<dbReference type="GO" id="GO:0005886">
    <property type="term" value="C:plasma membrane"/>
    <property type="evidence" value="ECO:0007669"/>
    <property type="project" value="TreeGrafter"/>
</dbReference>
<dbReference type="FunFam" id="3.40.50.300:FF:000483">
    <property type="entry name" value="Sensor histidine kinase KdpD"/>
    <property type="match status" value="1"/>
</dbReference>
<keyword evidence="7" id="KW-1185">Reference proteome</keyword>
<dbReference type="Gene3D" id="3.40.50.300">
    <property type="entry name" value="P-loop containing nucleotide triphosphate hydrolases"/>
    <property type="match status" value="1"/>
</dbReference>
<evidence type="ECO:0000256" key="3">
    <source>
        <dbReference type="ARBA" id="ARBA00023012"/>
    </source>
</evidence>
<proteinExistence type="predicted"/>
<dbReference type="KEGG" id="sap:Sulac_1672"/>
<evidence type="ECO:0000259" key="5">
    <source>
        <dbReference type="Pfam" id="PF02702"/>
    </source>
</evidence>
<gene>
    <name evidence="6" type="ordered locus">Sulac_1672</name>
</gene>
<protein>
    <submittedName>
        <fullName evidence="6">Osmosensitive K+ channel signal transduction histidine kinase, sensor subunit KdpD</fullName>
    </submittedName>
</protein>
<dbReference type="EMBL" id="CP003179">
    <property type="protein sequence ID" value="AEW05168.1"/>
    <property type="molecule type" value="Genomic_DNA"/>
</dbReference>